<dbReference type="EMBL" id="KN840696">
    <property type="protein sequence ID" value="KIP02169.1"/>
    <property type="molecule type" value="Genomic_DNA"/>
</dbReference>
<evidence type="ECO:0000313" key="2">
    <source>
        <dbReference type="EMBL" id="KIP02169.1"/>
    </source>
</evidence>
<proteinExistence type="predicted"/>
<name>A0A0C3NCC9_PHLG1</name>
<organism evidence="2 3">
    <name type="scientific">Phlebiopsis gigantea (strain 11061_1 CR5-6)</name>
    <name type="common">White-rot fungus</name>
    <name type="synonym">Peniophora gigantea</name>
    <dbReference type="NCBI Taxonomy" id="745531"/>
    <lineage>
        <taxon>Eukaryota</taxon>
        <taxon>Fungi</taxon>
        <taxon>Dikarya</taxon>
        <taxon>Basidiomycota</taxon>
        <taxon>Agaricomycotina</taxon>
        <taxon>Agaricomycetes</taxon>
        <taxon>Polyporales</taxon>
        <taxon>Phanerochaetaceae</taxon>
        <taxon>Phlebiopsis</taxon>
    </lineage>
</organism>
<reference evidence="2 3" key="1">
    <citation type="journal article" date="2014" name="PLoS Genet.">
        <title>Analysis of the Phlebiopsis gigantea genome, transcriptome and secretome provides insight into its pioneer colonization strategies of wood.</title>
        <authorList>
            <person name="Hori C."/>
            <person name="Ishida T."/>
            <person name="Igarashi K."/>
            <person name="Samejima M."/>
            <person name="Suzuki H."/>
            <person name="Master E."/>
            <person name="Ferreira P."/>
            <person name="Ruiz-Duenas F.J."/>
            <person name="Held B."/>
            <person name="Canessa P."/>
            <person name="Larrondo L.F."/>
            <person name="Schmoll M."/>
            <person name="Druzhinina I.S."/>
            <person name="Kubicek C.P."/>
            <person name="Gaskell J.A."/>
            <person name="Kersten P."/>
            <person name="St John F."/>
            <person name="Glasner J."/>
            <person name="Sabat G."/>
            <person name="Splinter BonDurant S."/>
            <person name="Syed K."/>
            <person name="Yadav J."/>
            <person name="Mgbeahuruike A.C."/>
            <person name="Kovalchuk A."/>
            <person name="Asiegbu F.O."/>
            <person name="Lackner G."/>
            <person name="Hoffmeister D."/>
            <person name="Rencoret J."/>
            <person name="Gutierrez A."/>
            <person name="Sun H."/>
            <person name="Lindquist E."/>
            <person name="Barry K."/>
            <person name="Riley R."/>
            <person name="Grigoriev I.V."/>
            <person name="Henrissat B."/>
            <person name="Kues U."/>
            <person name="Berka R.M."/>
            <person name="Martinez A.T."/>
            <person name="Covert S.F."/>
            <person name="Blanchette R.A."/>
            <person name="Cullen D."/>
        </authorList>
    </citation>
    <scope>NUCLEOTIDE SEQUENCE [LARGE SCALE GENOMIC DNA]</scope>
    <source>
        <strain evidence="2 3">11061_1 CR5-6</strain>
    </source>
</reference>
<keyword evidence="3" id="KW-1185">Reference proteome</keyword>
<keyword evidence="1" id="KW-0472">Membrane</keyword>
<feature type="transmembrane region" description="Helical" evidence="1">
    <location>
        <begin position="143"/>
        <end position="170"/>
    </location>
</feature>
<evidence type="ECO:0008006" key="4">
    <source>
        <dbReference type="Google" id="ProtNLM"/>
    </source>
</evidence>
<accession>A0A0C3NCC9</accession>
<feature type="transmembrane region" description="Helical" evidence="1">
    <location>
        <begin position="115"/>
        <end position="136"/>
    </location>
</feature>
<feature type="transmembrane region" description="Helical" evidence="1">
    <location>
        <begin position="190"/>
        <end position="212"/>
    </location>
</feature>
<dbReference type="AlphaFoldDB" id="A0A0C3NCC9"/>
<evidence type="ECO:0000256" key="1">
    <source>
        <dbReference type="SAM" id="Phobius"/>
    </source>
</evidence>
<dbReference type="HOGENOM" id="CLU_044614_9_1_1"/>
<feature type="transmembrane region" description="Helical" evidence="1">
    <location>
        <begin position="20"/>
        <end position="43"/>
    </location>
</feature>
<feature type="transmembrane region" description="Helical" evidence="1">
    <location>
        <begin position="270"/>
        <end position="296"/>
    </location>
</feature>
<feature type="transmembrane region" description="Helical" evidence="1">
    <location>
        <begin position="55"/>
        <end position="77"/>
    </location>
</feature>
<sequence length="390" mass="43191">MSSLSDADAETLQSIGHDTIQNIVAICVEAVLWTIYLVLIVIAGNILTQKQRRTTISLVTFTVVLLMFLMDTSIFFIDVNNAVKEIMFTLTSSSDMSLQDRYSLTDNLPWPVESALYAFMSNLGDIIVIWRVYAFYHRGKDRWVVAIPCALLVGSFITSGLISFCVSKLSDNPGATGNFINPPFCKNVQLASYCTTLATTGVATMLISYKTWRYRRTIGRTLHKSSNKTRMERVMTILIESGILYFFFFLEAVVSDSGNVGELEESTPGLAFASTVWTFMTSHIMGIYPVIIVILVHLQRSYIEPAAIVGSGPLPSSQATSTSMNRSRAWSGSRAVASIQRPHAHAIEVNVHELHTIQGDADFRKSNVAFADDEFLDKPVHGDTKLIESA</sequence>
<dbReference type="Proteomes" id="UP000053257">
    <property type="component" value="Unassembled WGS sequence"/>
</dbReference>
<keyword evidence="1" id="KW-0812">Transmembrane</keyword>
<keyword evidence="1" id="KW-1133">Transmembrane helix</keyword>
<evidence type="ECO:0000313" key="3">
    <source>
        <dbReference type="Proteomes" id="UP000053257"/>
    </source>
</evidence>
<gene>
    <name evidence="2" type="ORF">PHLGIDRAFT_130883</name>
</gene>
<feature type="transmembrane region" description="Helical" evidence="1">
    <location>
        <begin position="233"/>
        <end position="250"/>
    </location>
</feature>
<protein>
    <recommendedName>
        <fullName evidence="4">G-protein coupled receptors family 1 profile domain-containing protein</fullName>
    </recommendedName>
</protein>
<dbReference type="OrthoDB" id="2744793at2759"/>